<evidence type="ECO:0000256" key="3">
    <source>
        <dbReference type="ARBA" id="ARBA00022989"/>
    </source>
</evidence>
<dbReference type="EMBL" id="JAPMOS010000059">
    <property type="protein sequence ID" value="KAJ4456854.1"/>
    <property type="molecule type" value="Genomic_DNA"/>
</dbReference>
<sequence length="634" mass="67429">MTKHSDYIQGKRILEVGAGVGLVSITSALSGAANVLATDRALGQLEAINKSAQGMHLTNFGTCHLDLLCEDSIQAFLREHPPGSFDVLLATDITYDGPIVRGLFSFAARVLLPGQLFFLAHVERKAHIDALVRRALDGCMVEVPLQGPHSPLPRSMRALDPPPTGMLLNEPQSSLPLQIVPWRWAVSLTQLDDSDPSMPIDTSLRILVLQWVLSALKMPFLRPPDLFVASVASAKKKESLSWHKTLVSAFMSGVYVGLGGLCSTRMAAAIPVQVINGVTYDALRRFALAAFFPVGLVIIIMNGTELLTGNMMFCGLALLTVNRKKESVWRVFLAWCKNWFWTFIGNLSGCLFTAYILGYLPGLFAAEPYTSFAKALAENKAGNQLFYQNFLRAIGCNTLVCLAILMCLASDDFISKIFASWFVITTFVCIGFEHFVANLFFIPLGLMCGAAVPVGAAVASNLVPVFLGNLLGAWFLVALSSWYLLSAGASPKPPLLDSTTKETGTLGESLSTPANPTPSTAEPSSTAPQEPLRTDTILSLLGQEVGARLPTPVPVVSTTPCPAMAGAGTPVGMATPVPVVAATPAFAGGTETEPTPGAGVAASASGTPTPAMRRSPHSGTRRMLVSTPSLGRGR</sequence>
<evidence type="ECO:0000256" key="1">
    <source>
        <dbReference type="ARBA" id="ARBA00004141"/>
    </source>
</evidence>
<dbReference type="Pfam" id="PF10294">
    <property type="entry name" value="Methyltransf_16"/>
    <property type="match status" value="1"/>
</dbReference>
<dbReference type="InterPro" id="IPR000292">
    <property type="entry name" value="For/NO2_transpt"/>
</dbReference>
<dbReference type="Pfam" id="PF01226">
    <property type="entry name" value="Form_Nir_trans"/>
    <property type="match status" value="1"/>
</dbReference>
<keyword evidence="4 7" id="KW-0472">Membrane</keyword>
<evidence type="ECO:0000313" key="8">
    <source>
        <dbReference type="EMBL" id="KAJ4456854.1"/>
    </source>
</evidence>
<feature type="transmembrane region" description="Helical" evidence="7">
    <location>
        <begin position="421"/>
        <end position="442"/>
    </location>
</feature>
<dbReference type="InterPro" id="IPR023271">
    <property type="entry name" value="Aquaporin-like"/>
</dbReference>
<feature type="transmembrane region" description="Helical" evidence="7">
    <location>
        <begin position="390"/>
        <end position="409"/>
    </location>
</feature>
<feature type="transmembrane region" description="Helical" evidence="7">
    <location>
        <begin position="245"/>
        <end position="266"/>
    </location>
</feature>
<dbReference type="CDD" id="cd02440">
    <property type="entry name" value="AdoMet_MTases"/>
    <property type="match status" value="1"/>
</dbReference>
<dbReference type="Proteomes" id="UP001141327">
    <property type="component" value="Unassembled WGS sequence"/>
</dbReference>
<dbReference type="PANTHER" id="PTHR30520:SF6">
    <property type="entry name" value="FORMATE_NITRATE FAMILY TRANSPORTER (EUROFUNG)"/>
    <property type="match status" value="1"/>
</dbReference>
<evidence type="ECO:0000256" key="5">
    <source>
        <dbReference type="ARBA" id="ARBA00049660"/>
    </source>
</evidence>
<name>A0ABQ8UC40_9EUKA</name>
<comment type="caution">
    <text evidence="8">The sequence shown here is derived from an EMBL/GenBank/DDBJ whole genome shotgun (WGS) entry which is preliminary data.</text>
</comment>
<dbReference type="InterPro" id="IPR019410">
    <property type="entry name" value="Methyltransf_16"/>
</dbReference>
<feature type="compositionally biased region" description="Low complexity" evidence="6">
    <location>
        <begin position="590"/>
        <end position="599"/>
    </location>
</feature>
<evidence type="ECO:0000256" key="7">
    <source>
        <dbReference type="SAM" id="Phobius"/>
    </source>
</evidence>
<dbReference type="SUPFAM" id="SSF53335">
    <property type="entry name" value="S-adenosyl-L-methionine-dependent methyltransferases"/>
    <property type="match status" value="1"/>
</dbReference>
<evidence type="ECO:0000256" key="2">
    <source>
        <dbReference type="ARBA" id="ARBA00022692"/>
    </source>
</evidence>
<dbReference type="Gene3D" id="3.40.50.150">
    <property type="entry name" value="Vaccinia Virus protein VP39"/>
    <property type="match status" value="1"/>
</dbReference>
<accession>A0ABQ8UC40</accession>
<comment type="subcellular location">
    <subcellularLocation>
        <location evidence="1">Membrane</location>
        <topology evidence="1">Multi-pass membrane protein</topology>
    </subcellularLocation>
</comment>
<protein>
    <submittedName>
        <fullName evidence="8">Formate/nitrite family transporter</fullName>
    </submittedName>
</protein>
<organism evidence="8 9">
    <name type="scientific">Paratrimastix pyriformis</name>
    <dbReference type="NCBI Taxonomy" id="342808"/>
    <lineage>
        <taxon>Eukaryota</taxon>
        <taxon>Metamonada</taxon>
        <taxon>Preaxostyla</taxon>
        <taxon>Paratrimastigidae</taxon>
        <taxon>Paratrimastix</taxon>
    </lineage>
</organism>
<keyword evidence="3 7" id="KW-1133">Transmembrane helix</keyword>
<comment type="similarity">
    <text evidence="5">Belongs to the FNT transporter (TC 1.A.16) family.</text>
</comment>
<feature type="transmembrane region" description="Helical" evidence="7">
    <location>
        <begin position="339"/>
        <end position="360"/>
    </location>
</feature>
<dbReference type="Gene3D" id="1.20.1080.10">
    <property type="entry name" value="Glycerol uptake facilitator protein"/>
    <property type="match status" value="1"/>
</dbReference>
<feature type="transmembrane region" description="Helical" evidence="7">
    <location>
        <begin position="462"/>
        <end position="485"/>
    </location>
</feature>
<gene>
    <name evidence="8" type="ORF">PAPYR_7781</name>
</gene>
<keyword evidence="2 7" id="KW-0812">Transmembrane</keyword>
<evidence type="ECO:0000256" key="4">
    <source>
        <dbReference type="ARBA" id="ARBA00023136"/>
    </source>
</evidence>
<dbReference type="PANTHER" id="PTHR30520">
    <property type="entry name" value="FORMATE TRANSPORTER-RELATED"/>
    <property type="match status" value="1"/>
</dbReference>
<feature type="transmembrane region" description="Helical" evidence="7">
    <location>
        <begin position="286"/>
        <end position="319"/>
    </location>
</feature>
<feature type="region of interest" description="Disordered" evidence="6">
    <location>
        <begin position="590"/>
        <end position="634"/>
    </location>
</feature>
<reference evidence="8" key="1">
    <citation type="journal article" date="2022" name="bioRxiv">
        <title>Genomics of Preaxostyla Flagellates Illuminates Evolutionary Transitions and the Path Towards Mitochondrial Loss.</title>
        <authorList>
            <person name="Novak L.V.F."/>
            <person name="Treitli S.C."/>
            <person name="Pyrih J."/>
            <person name="Halakuc P."/>
            <person name="Pipaliya S.V."/>
            <person name="Vacek V."/>
            <person name="Brzon O."/>
            <person name="Soukal P."/>
            <person name="Eme L."/>
            <person name="Dacks J.B."/>
            <person name="Karnkowska A."/>
            <person name="Elias M."/>
            <person name="Hampl V."/>
        </authorList>
    </citation>
    <scope>NUCLEOTIDE SEQUENCE</scope>
    <source>
        <strain evidence="8">RCP-MX</strain>
    </source>
</reference>
<evidence type="ECO:0000256" key="6">
    <source>
        <dbReference type="SAM" id="MobiDB-lite"/>
    </source>
</evidence>
<feature type="compositionally biased region" description="Polar residues" evidence="6">
    <location>
        <begin position="497"/>
        <end position="528"/>
    </location>
</feature>
<feature type="region of interest" description="Disordered" evidence="6">
    <location>
        <begin position="493"/>
        <end position="531"/>
    </location>
</feature>
<dbReference type="InterPro" id="IPR029063">
    <property type="entry name" value="SAM-dependent_MTases_sf"/>
</dbReference>
<evidence type="ECO:0000313" key="9">
    <source>
        <dbReference type="Proteomes" id="UP001141327"/>
    </source>
</evidence>
<proteinExistence type="inferred from homology"/>
<keyword evidence="9" id="KW-1185">Reference proteome</keyword>